<name>D1AG86_SEBTE</name>
<evidence type="ECO:0000313" key="2">
    <source>
        <dbReference type="EMBL" id="ACZ10712.1"/>
    </source>
</evidence>
<proteinExistence type="predicted"/>
<dbReference type="HOGENOM" id="CLU_1642542_0_0_0"/>
<dbReference type="AlphaFoldDB" id="D1AG86"/>
<organism evidence="2 3">
    <name type="scientific">Sebaldella termitidis (strain ATCC 33386 / NCTC 11300)</name>
    <dbReference type="NCBI Taxonomy" id="526218"/>
    <lineage>
        <taxon>Bacteria</taxon>
        <taxon>Fusobacteriati</taxon>
        <taxon>Fusobacteriota</taxon>
        <taxon>Fusobacteriia</taxon>
        <taxon>Fusobacteriales</taxon>
        <taxon>Leptotrichiaceae</taxon>
        <taxon>Sebaldella</taxon>
    </lineage>
</organism>
<keyword evidence="3" id="KW-1185">Reference proteome</keyword>
<dbReference type="InterPro" id="IPR022012">
    <property type="entry name" value="D212_cat_dom"/>
</dbReference>
<dbReference type="Pfam" id="PF12187">
    <property type="entry name" value="VirArc_Nuclease"/>
    <property type="match status" value="1"/>
</dbReference>
<evidence type="ECO:0000259" key="1">
    <source>
        <dbReference type="Pfam" id="PF12187"/>
    </source>
</evidence>
<feature type="domain" description="D212 catalytic" evidence="1">
    <location>
        <begin position="19"/>
        <end position="127"/>
    </location>
</feature>
<evidence type="ECO:0000313" key="3">
    <source>
        <dbReference type="Proteomes" id="UP000000845"/>
    </source>
</evidence>
<dbReference type="EMBL" id="CP001739">
    <property type="protein sequence ID" value="ACZ10712.1"/>
    <property type="molecule type" value="Genomic_DNA"/>
</dbReference>
<reference evidence="3" key="1">
    <citation type="submission" date="2009-09" db="EMBL/GenBank/DDBJ databases">
        <title>The complete chromosome of Sebaldella termitidis ATCC 33386.</title>
        <authorList>
            <consortium name="US DOE Joint Genome Institute (JGI-PGF)"/>
            <person name="Lucas S."/>
            <person name="Copeland A."/>
            <person name="Lapidus A."/>
            <person name="Glavina del Rio T."/>
            <person name="Dalin E."/>
            <person name="Tice H."/>
            <person name="Bruce D."/>
            <person name="Goodwin L."/>
            <person name="Pitluck S."/>
            <person name="Kyrpides N."/>
            <person name="Mavromatis K."/>
            <person name="Ivanova N."/>
            <person name="Mikhailova N."/>
            <person name="Sims D."/>
            <person name="Meincke L."/>
            <person name="Brettin T."/>
            <person name="Detter J.C."/>
            <person name="Han C."/>
            <person name="Larimer F."/>
            <person name="Land M."/>
            <person name="Hauser L."/>
            <person name="Markowitz V."/>
            <person name="Cheng J.F."/>
            <person name="Hugenholtz P."/>
            <person name="Woyke T."/>
            <person name="Wu D."/>
            <person name="Eisen J.A."/>
        </authorList>
    </citation>
    <scope>NUCLEOTIDE SEQUENCE [LARGE SCALE GENOMIC DNA]</scope>
    <source>
        <strain evidence="3">ATCC 33386 / NCTC 11300</strain>
    </source>
</reference>
<dbReference type="KEGG" id="str:Sterm_3878"/>
<reference evidence="2 3" key="2">
    <citation type="journal article" date="2010" name="Stand. Genomic Sci.">
        <title>Complete genome sequence of Sebaldella termitidis type strain (NCTC 11300).</title>
        <authorList>
            <person name="Harmon-Smith M."/>
            <person name="Celia L."/>
            <person name="Chertkov O."/>
            <person name="Lapidus A."/>
            <person name="Copeland A."/>
            <person name="Glavina Del Rio T."/>
            <person name="Nolan M."/>
            <person name="Lucas S."/>
            <person name="Tice H."/>
            <person name="Cheng J.F."/>
            <person name="Han C."/>
            <person name="Detter J.C."/>
            <person name="Bruce D."/>
            <person name="Goodwin L."/>
            <person name="Pitluck S."/>
            <person name="Pati A."/>
            <person name="Liolios K."/>
            <person name="Ivanova N."/>
            <person name="Mavromatis K."/>
            <person name="Mikhailova N."/>
            <person name="Chen A."/>
            <person name="Palaniappan K."/>
            <person name="Land M."/>
            <person name="Hauser L."/>
            <person name="Chang Y.J."/>
            <person name="Jeffries C.D."/>
            <person name="Brettin T."/>
            <person name="Goker M."/>
            <person name="Beck B."/>
            <person name="Bristow J."/>
            <person name="Eisen J.A."/>
            <person name="Markowitz V."/>
            <person name="Hugenholtz P."/>
            <person name="Kyrpides N.C."/>
            <person name="Klenk H.P."/>
            <person name="Chen F."/>
        </authorList>
    </citation>
    <scope>NUCLEOTIDE SEQUENCE [LARGE SCALE GENOMIC DNA]</scope>
    <source>
        <strain evidence="3">ATCC 33386 / NCTC 11300</strain>
    </source>
</reference>
<sequence length="161" mass="19419">MKSIFFFLLFSSYFSCSLLNDPDFYMRKAFETTRETQLEDKLYCDRNDKYMIYYYKDSKYLQIGLVDKLQKKENYGDVIKRLQEDSAIIYDVFKQKIIVSNRANNFNGVEFRHYLDIDDTVFMLNKLVVDPDGEVQMLINSQLRELFNNSNTFYYTDDIKY</sequence>
<accession>D1AG86</accession>
<protein>
    <recommendedName>
        <fullName evidence="1">D212 catalytic domain-containing protein</fullName>
    </recommendedName>
</protein>
<dbReference type="RefSeq" id="WP_012863291.1">
    <property type="nucleotide sequence ID" value="NC_013517.1"/>
</dbReference>
<gene>
    <name evidence="2" type="ordered locus">Sterm_3878</name>
</gene>
<dbReference type="Proteomes" id="UP000000845">
    <property type="component" value="Chromosome"/>
</dbReference>